<proteinExistence type="inferred from homology"/>
<comment type="catalytic activity">
    <reaction evidence="9">
        <text>adenosine + H2O + H(+) = inosine + NH4(+)</text>
        <dbReference type="Rhea" id="RHEA:24408"/>
        <dbReference type="ChEBI" id="CHEBI:15377"/>
        <dbReference type="ChEBI" id="CHEBI:15378"/>
        <dbReference type="ChEBI" id="CHEBI:16335"/>
        <dbReference type="ChEBI" id="CHEBI:17596"/>
        <dbReference type="ChEBI" id="CHEBI:28938"/>
        <dbReference type="EC" id="3.5.4.4"/>
    </reaction>
    <physiologicalReaction direction="left-to-right" evidence="9">
        <dbReference type="Rhea" id="RHEA:24409"/>
    </physiologicalReaction>
</comment>
<protein>
    <recommendedName>
        <fullName evidence="12">Purine nucleoside phosphorylase</fullName>
    </recommendedName>
</protein>
<evidence type="ECO:0000256" key="8">
    <source>
        <dbReference type="ARBA" id="ARBA00022833"/>
    </source>
</evidence>
<evidence type="ECO:0000313" key="14">
    <source>
        <dbReference type="Proteomes" id="UP001208656"/>
    </source>
</evidence>
<dbReference type="Proteomes" id="UP001208656">
    <property type="component" value="Unassembled WGS sequence"/>
</dbReference>
<evidence type="ECO:0000313" key="13">
    <source>
        <dbReference type="EMBL" id="MCU9593167.1"/>
    </source>
</evidence>
<dbReference type="Gene3D" id="3.60.140.10">
    <property type="entry name" value="CNF1/YfiH-like putative cysteine hydrolases"/>
    <property type="match status" value="1"/>
</dbReference>
<gene>
    <name evidence="13" type="primary">pgeF</name>
    <name evidence="13" type="ORF">OEV82_01685</name>
</gene>
<accession>A0ABT2WBW6</accession>
<evidence type="ECO:0000256" key="11">
    <source>
        <dbReference type="ARBA" id="ARBA00049893"/>
    </source>
</evidence>
<evidence type="ECO:0000256" key="4">
    <source>
        <dbReference type="ARBA" id="ARBA00007353"/>
    </source>
</evidence>
<comment type="catalytic activity">
    <reaction evidence="1">
        <text>inosine + phosphate = alpha-D-ribose 1-phosphate + hypoxanthine</text>
        <dbReference type="Rhea" id="RHEA:27646"/>
        <dbReference type="ChEBI" id="CHEBI:17368"/>
        <dbReference type="ChEBI" id="CHEBI:17596"/>
        <dbReference type="ChEBI" id="CHEBI:43474"/>
        <dbReference type="ChEBI" id="CHEBI:57720"/>
        <dbReference type="EC" id="2.4.2.1"/>
    </reaction>
    <physiologicalReaction direction="left-to-right" evidence="1">
        <dbReference type="Rhea" id="RHEA:27647"/>
    </physiologicalReaction>
</comment>
<keyword evidence="8" id="KW-0862">Zinc</keyword>
<evidence type="ECO:0000256" key="12">
    <source>
        <dbReference type="RuleBase" id="RU361274"/>
    </source>
</evidence>
<evidence type="ECO:0000256" key="9">
    <source>
        <dbReference type="ARBA" id="ARBA00047989"/>
    </source>
</evidence>
<comment type="catalytic activity">
    <reaction evidence="10">
        <text>adenosine + phosphate = alpha-D-ribose 1-phosphate + adenine</text>
        <dbReference type="Rhea" id="RHEA:27642"/>
        <dbReference type="ChEBI" id="CHEBI:16335"/>
        <dbReference type="ChEBI" id="CHEBI:16708"/>
        <dbReference type="ChEBI" id="CHEBI:43474"/>
        <dbReference type="ChEBI" id="CHEBI:57720"/>
        <dbReference type="EC" id="2.4.2.1"/>
    </reaction>
    <physiologicalReaction direction="left-to-right" evidence="10">
        <dbReference type="Rhea" id="RHEA:27643"/>
    </physiologicalReaction>
</comment>
<dbReference type="EMBL" id="JAOUSE010000002">
    <property type="protein sequence ID" value="MCU9593167.1"/>
    <property type="molecule type" value="Genomic_DNA"/>
</dbReference>
<comment type="cofactor">
    <cofactor evidence="2">
        <name>Zn(2+)</name>
        <dbReference type="ChEBI" id="CHEBI:29105"/>
    </cofactor>
</comment>
<dbReference type="RefSeq" id="WP_263060787.1">
    <property type="nucleotide sequence ID" value="NZ_JAOUSE010000002.1"/>
</dbReference>
<comment type="similarity">
    <text evidence="4 12">Belongs to the purine nucleoside phosphorylase YfiH/LACC1 family.</text>
</comment>
<dbReference type="Pfam" id="PF02578">
    <property type="entry name" value="Cu-oxidase_4"/>
    <property type="match status" value="1"/>
</dbReference>
<evidence type="ECO:0000256" key="7">
    <source>
        <dbReference type="ARBA" id="ARBA00022801"/>
    </source>
</evidence>
<evidence type="ECO:0000256" key="1">
    <source>
        <dbReference type="ARBA" id="ARBA00000553"/>
    </source>
</evidence>
<dbReference type="NCBIfam" id="TIGR00726">
    <property type="entry name" value="peptidoglycan editing factor PgeF"/>
    <property type="match status" value="1"/>
</dbReference>
<evidence type="ECO:0000256" key="10">
    <source>
        <dbReference type="ARBA" id="ARBA00048968"/>
    </source>
</evidence>
<keyword evidence="5" id="KW-0808">Transferase</keyword>
<reference evidence="13 14" key="1">
    <citation type="submission" date="2022-10" db="EMBL/GenBank/DDBJ databases">
        <title>Description of Fervidibacillus gen. nov. in the family Fervidibacillaceae fam. nov. with two species, Fervidibacillus albus sp. nov., and Fervidibacillus halotolerans sp. nov., isolated from tidal flat sediments.</title>
        <authorList>
            <person name="Kwon K.K."/>
            <person name="Yang S.-H."/>
        </authorList>
    </citation>
    <scope>NUCLEOTIDE SEQUENCE [LARGE SCALE GENOMIC DNA]</scope>
    <source>
        <strain evidence="13 14">DSM 23332</strain>
    </source>
</reference>
<dbReference type="InterPro" id="IPR038371">
    <property type="entry name" value="Cu_polyphenol_OxRdtase_sf"/>
</dbReference>
<name>A0ABT2WBW6_9BACI</name>
<dbReference type="PANTHER" id="PTHR30616">
    <property type="entry name" value="UNCHARACTERIZED PROTEIN YFIH"/>
    <property type="match status" value="1"/>
</dbReference>
<dbReference type="InterPro" id="IPR003730">
    <property type="entry name" value="Cu_polyphenol_OxRdtase"/>
</dbReference>
<comment type="caution">
    <text evidence="13">The sequence shown here is derived from an EMBL/GenBank/DDBJ whole genome shotgun (WGS) entry which is preliminary data.</text>
</comment>
<evidence type="ECO:0000256" key="2">
    <source>
        <dbReference type="ARBA" id="ARBA00001947"/>
    </source>
</evidence>
<dbReference type="PANTHER" id="PTHR30616:SF2">
    <property type="entry name" value="PURINE NUCLEOSIDE PHOSPHORYLASE LACC1"/>
    <property type="match status" value="1"/>
</dbReference>
<evidence type="ECO:0000256" key="3">
    <source>
        <dbReference type="ARBA" id="ARBA00003215"/>
    </source>
</evidence>
<keyword evidence="6" id="KW-0479">Metal-binding</keyword>
<dbReference type="InterPro" id="IPR011324">
    <property type="entry name" value="Cytotoxic_necrot_fac-like_cat"/>
</dbReference>
<dbReference type="SUPFAM" id="SSF64438">
    <property type="entry name" value="CNF1/YfiH-like putative cysteine hydrolases"/>
    <property type="match status" value="1"/>
</dbReference>
<keyword evidence="14" id="KW-1185">Reference proteome</keyword>
<comment type="function">
    <text evidence="3">Purine nucleoside enzyme that catalyzes the phosphorolysis of adenosine and inosine nucleosides, yielding D-ribose 1-phosphate and the respective free bases, adenine and hypoxanthine. Also catalyzes the phosphorolysis of S-methyl-5'-thioadenosine into adenine and S-methyl-5-thio-alpha-D-ribose 1-phosphate. Also has adenosine deaminase activity.</text>
</comment>
<dbReference type="CDD" id="cd16833">
    <property type="entry name" value="YfiH"/>
    <property type="match status" value="1"/>
</dbReference>
<keyword evidence="7" id="KW-0378">Hydrolase</keyword>
<evidence type="ECO:0000256" key="6">
    <source>
        <dbReference type="ARBA" id="ARBA00022723"/>
    </source>
</evidence>
<organism evidence="13 14">
    <name type="scientific">Pallidibacillus thermolactis</name>
    <dbReference type="NCBI Taxonomy" id="251051"/>
    <lineage>
        <taxon>Bacteria</taxon>
        <taxon>Bacillati</taxon>
        <taxon>Bacillota</taxon>
        <taxon>Bacilli</taxon>
        <taxon>Bacillales</taxon>
        <taxon>Bacillaceae</taxon>
        <taxon>Pallidibacillus</taxon>
    </lineage>
</organism>
<comment type="catalytic activity">
    <reaction evidence="11">
        <text>S-methyl-5'-thioadenosine + phosphate = 5-(methylsulfanyl)-alpha-D-ribose 1-phosphate + adenine</text>
        <dbReference type="Rhea" id="RHEA:11852"/>
        <dbReference type="ChEBI" id="CHEBI:16708"/>
        <dbReference type="ChEBI" id="CHEBI:17509"/>
        <dbReference type="ChEBI" id="CHEBI:43474"/>
        <dbReference type="ChEBI" id="CHEBI:58533"/>
        <dbReference type="EC" id="2.4.2.28"/>
    </reaction>
    <physiologicalReaction direction="left-to-right" evidence="11">
        <dbReference type="Rhea" id="RHEA:11853"/>
    </physiologicalReaction>
</comment>
<evidence type="ECO:0000256" key="5">
    <source>
        <dbReference type="ARBA" id="ARBA00022679"/>
    </source>
</evidence>
<sequence length="273" mass="31199">MAEPFILHKRSYFLIEKWKKMNPKLIAGFTTKNDGFSLSHYKSQNLGLHVGDDRDTVVKNRNQLAESIQFPLSQWVCLEQTHGNSVQYVNEHHWGKGASNYSTSIKNCDGVYTDKIGTLLALMYADCVPIYFYAPKENFVGIVHAGWKGTVKEIVQTILVQWQELGIDIASIYACIGPSICKHCYIVDDNVIHEVEKMNIPNQTQFYKKVNTNQYQLDLKSLNKMLLTTCGVKEHQIDVTSLCTSCHHQVFFSHRREKGKTGRMMGFIGLKED</sequence>